<keyword evidence="2" id="KW-0805">Transcription regulation</keyword>
<dbReference type="GO" id="GO:0005634">
    <property type="term" value="C:nucleus"/>
    <property type="evidence" value="ECO:0007669"/>
    <property type="project" value="UniProtKB-SubCell"/>
</dbReference>
<dbReference type="InterPro" id="IPR004827">
    <property type="entry name" value="bZIP"/>
</dbReference>
<dbReference type="Pfam" id="PF07716">
    <property type="entry name" value="bZIP_2"/>
    <property type="match status" value="1"/>
</dbReference>
<feature type="domain" description="BZIP" evidence="8">
    <location>
        <begin position="198"/>
        <end position="261"/>
    </location>
</feature>
<dbReference type="GO" id="GO:0003700">
    <property type="term" value="F:DNA-binding transcription factor activity"/>
    <property type="evidence" value="ECO:0007669"/>
    <property type="project" value="InterPro"/>
</dbReference>
<evidence type="ECO:0000256" key="2">
    <source>
        <dbReference type="ARBA" id="ARBA00023015"/>
    </source>
</evidence>
<dbReference type="InterPro" id="IPR046347">
    <property type="entry name" value="bZIP_sf"/>
</dbReference>
<evidence type="ECO:0000313" key="9">
    <source>
        <dbReference type="EMBL" id="WVZ91872.1"/>
    </source>
</evidence>
<evidence type="ECO:0000256" key="1">
    <source>
        <dbReference type="ARBA" id="ARBA00004123"/>
    </source>
</evidence>
<protein>
    <recommendedName>
        <fullName evidence="8">BZIP domain-containing protein</fullName>
    </recommendedName>
</protein>
<evidence type="ECO:0000256" key="7">
    <source>
        <dbReference type="SAM" id="MobiDB-lite"/>
    </source>
</evidence>
<dbReference type="CDD" id="cd14703">
    <property type="entry name" value="bZIP_plant_RF2"/>
    <property type="match status" value="1"/>
</dbReference>
<keyword evidence="10" id="KW-1185">Reference proteome</keyword>
<accession>A0AAQ3XD01</accession>
<organism evidence="9 10">
    <name type="scientific">Paspalum notatum var. saurae</name>
    <dbReference type="NCBI Taxonomy" id="547442"/>
    <lineage>
        <taxon>Eukaryota</taxon>
        <taxon>Viridiplantae</taxon>
        <taxon>Streptophyta</taxon>
        <taxon>Embryophyta</taxon>
        <taxon>Tracheophyta</taxon>
        <taxon>Spermatophyta</taxon>
        <taxon>Magnoliopsida</taxon>
        <taxon>Liliopsida</taxon>
        <taxon>Poales</taxon>
        <taxon>Poaceae</taxon>
        <taxon>PACMAD clade</taxon>
        <taxon>Panicoideae</taxon>
        <taxon>Andropogonodae</taxon>
        <taxon>Paspaleae</taxon>
        <taxon>Paspalinae</taxon>
        <taxon>Paspalum</taxon>
    </lineage>
</organism>
<feature type="region of interest" description="Disordered" evidence="7">
    <location>
        <begin position="1"/>
        <end position="65"/>
    </location>
</feature>
<feature type="region of interest" description="Disordered" evidence="7">
    <location>
        <begin position="112"/>
        <end position="167"/>
    </location>
</feature>
<evidence type="ECO:0000256" key="6">
    <source>
        <dbReference type="SAM" id="Coils"/>
    </source>
</evidence>
<dbReference type="Gene3D" id="1.20.5.170">
    <property type="match status" value="1"/>
</dbReference>
<gene>
    <name evidence="9" type="ORF">U9M48_037987</name>
</gene>
<keyword evidence="6" id="KW-0175">Coiled coil</keyword>
<keyword evidence="4" id="KW-0804">Transcription</keyword>
<dbReference type="SMART" id="SM00338">
    <property type="entry name" value="BRLZ"/>
    <property type="match status" value="1"/>
</dbReference>
<proteinExistence type="predicted"/>
<feature type="coiled-coil region" evidence="6">
    <location>
        <begin position="216"/>
        <end position="285"/>
    </location>
</feature>
<dbReference type="PROSITE" id="PS50217">
    <property type="entry name" value="BZIP"/>
    <property type="match status" value="1"/>
</dbReference>
<feature type="compositionally biased region" description="Polar residues" evidence="7">
    <location>
        <begin position="158"/>
        <end position="167"/>
    </location>
</feature>
<dbReference type="Proteomes" id="UP001341281">
    <property type="component" value="Chromosome 09"/>
</dbReference>
<dbReference type="AlphaFoldDB" id="A0AAQ3XD01"/>
<dbReference type="SUPFAM" id="SSF57959">
    <property type="entry name" value="Leucine zipper domain"/>
    <property type="match status" value="1"/>
</dbReference>
<evidence type="ECO:0000256" key="4">
    <source>
        <dbReference type="ARBA" id="ARBA00023163"/>
    </source>
</evidence>
<name>A0AAQ3XD01_PASNO</name>
<feature type="compositionally biased region" description="Gly residues" evidence="7">
    <location>
        <begin position="9"/>
        <end position="25"/>
    </location>
</feature>
<evidence type="ECO:0000256" key="5">
    <source>
        <dbReference type="ARBA" id="ARBA00023242"/>
    </source>
</evidence>
<dbReference type="FunFam" id="1.20.5.170:FF:000083">
    <property type="entry name" value="Transcription factor VIP1"/>
    <property type="match status" value="1"/>
</dbReference>
<dbReference type="EMBL" id="CP144753">
    <property type="protein sequence ID" value="WVZ91872.1"/>
    <property type="molecule type" value="Genomic_DNA"/>
</dbReference>
<keyword evidence="5" id="KW-0539">Nucleus</keyword>
<reference evidence="9 10" key="1">
    <citation type="submission" date="2024-02" db="EMBL/GenBank/DDBJ databases">
        <title>High-quality chromosome-scale genome assembly of Pensacola bahiagrass (Paspalum notatum Flugge var. saurae).</title>
        <authorList>
            <person name="Vega J.M."/>
            <person name="Podio M."/>
            <person name="Orjuela J."/>
            <person name="Siena L.A."/>
            <person name="Pessino S.C."/>
            <person name="Combes M.C."/>
            <person name="Mariac C."/>
            <person name="Albertini E."/>
            <person name="Pupilli F."/>
            <person name="Ortiz J.P.A."/>
            <person name="Leblanc O."/>
        </authorList>
    </citation>
    <scope>NUCLEOTIDE SEQUENCE [LARGE SCALE GENOMIC DNA]</scope>
    <source>
        <strain evidence="9">R1</strain>
        <tissue evidence="9">Leaf</tissue>
    </source>
</reference>
<evidence type="ECO:0000313" key="10">
    <source>
        <dbReference type="Proteomes" id="UP001341281"/>
    </source>
</evidence>
<evidence type="ECO:0000259" key="8">
    <source>
        <dbReference type="PROSITE" id="PS50217"/>
    </source>
</evidence>
<dbReference type="PANTHER" id="PTHR13690">
    <property type="entry name" value="TRANSCRIPTION FACTOR POSF21-RELATED"/>
    <property type="match status" value="1"/>
</dbReference>
<evidence type="ECO:0000256" key="3">
    <source>
        <dbReference type="ARBA" id="ARBA00023125"/>
    </source>
</evidence>
<feature type="region of interest" description="Disordered" evidence="7">
    <location>
        <begin position="379"/>
        <end position="399"/>
    </location>
</feature>
<dbReference type="PANTHER" id="PTHR13690:SF121">
    <property type="entry name" value="BZIP TRANSCRIPTION FACTOR SUPERFAMILY PROTEIN-RELATED"/>
    <property type="match status" value="1"/>
</dbReference>
<comment type="subcellular location">
    <subcellularLocation>
        <location evidence="1">Nucleus</location>
    </subcellularLocation>
</comment>
<sequence>MEKKTPIPGGSGGDDAGGGGGGSAGNGPAVMKSSRDAVAPPSPTPQTECDMSRMPDSPLRKPGHRRALSDIIGLPVDLDLGAPGAGDGQAMSDENEEELFSMFLDVDKLNARCGPSESESSSGAMAGGAGGGEATETSAAPPGAGLRPKHHHQRHSMDASSSVNTGNLFGTTAMEGVSPAEVKKAMSAAKLAELALIDPKKAKRIINNRQSAARSKERKMRYIAELERKVQFMQREATALATQLALLQRDTAGLTVENSELKIRMQNTEQQIHLQDALNEALKSELQRLKVATGQTMGGNNNNSQMMSFGGPPHHPFGVAGGNHHHQQQQPAFHHPGQAMPAFLAMHQHQQQLHHPLQQHPLQQTTTQQLQQAAALRLNMNGPPGQRQWGDAWSESSSS</sequence>
<dbReference type="GO" id="GO:0003677">
    <property type="term" value="F:DNA binding"/>
    <property type="evidence" value="ECO:0007669"/>
    <property type="project" value="UniProtKB-KW"/>
</dbReference>
<dbReference type="InterPro" id="IPR044759">
    <property type="entry name" value="bZIP_RF2"/>
</dbReference>
<keyword evidence="3" id="KW-0238">DNA-binding</keyword>